<comment type="caution">
    <text evidence="2">The sequence shown here is derived from an EMBL/GenBank/DDBJ whole genome shotgun (WGS) entry which is preliminary data.</text>
</comment>
<keyword evidence="3" id="KW-1185">Reference proteome</keyword>
<evidence type="ECO:0000313" key="2">
    <source>
        <dbReference type="EMBL" id="KAK3604974.1"/>
    </source>
</evidence>
<gene>
    <name evidence="2" type="ORF">CHS0354_000638</name>
</gene>
<evidence type="ECO:0000259" key="1">
    <source>
        <dbReference type="Pfam" id="PF00156"/>
    </source>
</evidence>
<name>A0AAE0T731_9BIVA</name>
<dbReference type="Proteomes" id="UP001195483">
    <property type="component" value="Unassembled WGS sequence"/>
</dbReference>
<dbReference type="EMBL" id="JAEAOA010000085">
    <property type="protein sequence ID" value="KAK3604974.1"/>
    <property type="molecule type" value="Genomic_DNA"/>
</dbReference>
<dbReference type="Pfam" id="PF00156">
    <property type="entry name" value="Pribosyltran"/>
    <property type="match status" value="1"/>
</dbReference>
<dbReference type="PANTHER" id="PTHR11669">
    <property type="entry name" value="REPLICATION FACTOR C / DNA POLYMERASE III GAMMA-TAU SUBUNIT"/>
    <property type="match status" value="1"/>
</dbReference>
<dbReference type="Pfam" id="PF13177">
    <property type="entry name" value="DNA_pol3_delta2"/>
    <property type="match status" value="1"/>
</dbReference>
<proteinExistence type="predicted"/>
<dbReference type="Gene3D" id="3.40.50.2020">
    <property type="match status" value="1"/>
</dbReference>
<dbReference type="InterPro" id="IPR000836">
    <property type="entry name" value="PRTase_dom"/>
</dbReference>
<reference evidence="2" key="3">
    <citation type="submission" date="2023-05" db="EMBL/GenBank/DDBJ databases">
        <authorList>
            <person name="Smith C.H."/>
        </authorList>
    </citation>
    <scope>NUCLEOTIDE SEQUENCE</scope>
    <source>
        <strain evidence="2">CHS0354</strain>
        <tissue evidence="2">Mantle</tissue>
    </source>
</reference>
<dbReference type="InterPro" id="IPR027417">
    <property type="entry name" value="P-loop_NTPase"/>
</dbReference>
<accession>A0AAE0T731</accession>
<dbReference type="SUPFAM" id="SSF52540">
    <property type="entry name" value="P-loop containing nucleoside triphosphate hydrolases"/>
    <property type="match status" value="1"/>
</dbReference>
<organism evidence="2 3">
    <name type="scientific">Potamilus streckersoni</name>
    <dbReference type="NCBI Taxonomy" id="2493646"/>
    <lineage>
        <taxon>Eukaryota</taxon>
        <taxon>Metazoa</taxon>
        <taxon>Spiralia</taxon>
        <taxon>Lophotrochozoa</taxon>
        <taxon>Mollusca</taxon>
        <taxon>Bivalvia</taxon>
        <taxon>Autobranchia</taxon>
        <taxon>Heteroconchia</taxon>
        <taxon>Palaeoheterodonta</taxon>
        <taxon>Unionida</taxon>
        <taxon>Unionoidea</taxon>
        <taxon>Unionidae</taxon>
        <taxon>Ambleminae</taxon>
        <taxon>Lampsilini</taxon>
        <taxon>Potamilus</taxon>
    </lineage>
</organism>
<dbReference type="GO" id="GO:0006261">
    <property type="term" value="P:DNA-templated DNA replication"/>
    <property type="evidence" value="ECO:0007669"/>
    <property type="project" value="TreeGrafter"/>
</dbReference>
<dbReference type="Gene3D" id="3.40.50.300">
    <property type="entry name" value="P-loop containing nucleotide triphosphate hydrolases"/>
    <property type="match status" value="1"/>
</dbReference>
<dbReference type="InterPro" id="IPR029057">
    <property type="entry name" value="PRTase-like"/>
</dbReference>
<dbReference type="InterPro" id="IPR050238">
    <property type="entry name" value="DNA_Rep/Repair_Clamp_Loader"/>
</dbReference>
<dbReference type="CDD" id="cd06223">
    <property type="entry name" value="PRTases_typeI"/>
    <property type="match status" value="1"/>
</dbReference>
<protein>
    <recommendedName>
        <fullName evidence="1">Phosphoribosyltransferase domain-containing protein</fullName>
    </recommendedName>
</protein>
<reference evidence="2" key="2">
    <citation type="journal article" date="2021" name="Genome Biol. Evol.">
        <title>Developing a high-quality reference genome for a parasitic bivalve with doubly uniparental inheritance (Bivalvia: Unionida).</title>
        <authorList>
            <person name="Smith C.H."/>
        </authorList>
    </citation>
    <scope>NUCLEOTIDE SEQUENCE</scope>
    <source>
        <strain evidence="2">CHS0354</strain>
        <tissue evidence="2">Mantle</tissue>
    </source>
</reference>
<evidence type="ECO:0000313" key="3">
    <source>
        <dbReference type="Proteomes" id="UP001195483"/>
    </source>
</evidence>
<reference evidence="2" key="1">
    <citation type="journal article" date="2021" name="Genome Biol. Evol.">
        <title>A High-Quality Reference Genome for a Parasitic Bivalve with Doubly Uniparental Inheritance (Bivalvia: Unionida).</title>
        <authorList>
            <person name="Smith C.H."/>
        </authorList>
    </citation>
    <scope>NUCLEOTIDE SEQUENCE</scope>
    <source>
        <strain evidence="2">CHS0354</strain>
    </source>
</reference>
<feature type="domain" description="Phosphoribosyltransferase" evidence="1">
    <location>
        <begin position="111"/>
        <end position="193"/>
    </location>
</feature>
<dbReference type="AlphaFoldDB" id="A0AAE0T731"/>
<dbReference type="SUPFAM" id="SSF53271">
    <property type="entry name" value="PRTase-like"/>
    <property type="match status" value="1"/>
</dbReference>
<sequence>MDKATGILVSQINQLIEKMQFHPTRGNKKIFIISQADLLGADSSNKLLKSLEEPPPYIMFILITSFIDRVLPTVRSRCQIIRFTSLSSEEVFLSLKKQFPDYEEARLKFASQYTKGNYERANGIMMLRRGFTIEHNAQVLIVEDVVTTGGSINEVMKIVTQNGAIVSGIGFIVDRSNGTVLLSPNQFSLIKIEVSTYTENECPMCKAGSTPIKPGSR</sequence>
<dbReference type="PANTHER" id="PTHR11669:SF8">
    <property type="entry name" value="DNA POLYMERASE III SUBUNIT DELTA"/>
    <property type="match status" value="1"/>
</dbReference>